<evidence type="ECO:0000259" key="8">
    <source>
        <dbReference type="Pfam" id="PF17917"/>
    </source>
</evidence>
<evidence type="ECO:0000256" key="2">
    <source>
        <dbReference type="ARBA" id="ARBA00022695"/>
    </source>
</evidence>
<reference evidence="10" key="1">
    <citation type="journal article" date="2016" name="Nat. Commun.">
        <title>The Gonium pectorale genome demonstrates co-option of cell cycle regulation during the evolution of multicellularity.</title>
        <authorList>
            <person name="Hanschen E.R."/>
            <person name="Marriage T.N."/>
            <person name="Ferris P.J."/>
            <person name="Hamaji T."/>
            <person name="Toyoda A."/>
            <person name="Fujiyama A."/>
            <person name="Neme R."/>
            <person name="Noguchi H."/>
            <person name="Minakuchi Y."/>
            <person name="Suzuki M."/>
            <person name="Kawai-Toyooka H."/>
            <person name="Smith D.R."/>
            <person name="Sparks H."/>
            <person name="Anderson J."/>
            <person name="Bakaric R."/>
            <person name="Luria V."/>
            <person name="Karger A."/>
            <person name="Kirschner M.W."/>
            <person name="Durand P.M."/>
            <person name="Michod R.E."/>
            <person name="Nozaki H."/>
            <person name="Olson B.J."/>
        </authorList>
    </citation>
    <scope>NUCLEOTIDE SEQUENCE [LARGE SCALE GENOMIC DNA]</scope>
    <source>
        <strain evidence="10">NIES-2863</strain>
    </source>
</reference>
<organism evidence="9 10">
    <name type="scientific">Gonium pectorale</name>
    <name type="common">Green alga</name>
    <dbReference type="NCBI Taxonomy" id="33097"/>
    <lineage>
        <taxon>Eukaryota</taxon>
        <taxon>Viridiplantae</taxon>
        <taxon>Chlorophyta</taxon>
        <taxon>core chlorophytes</taxon>
        <taxon>Chlorophyceae</taxon>
        <taxon>CS clade</taxon>
        <taxon>Chlamydomonadales</taxon>
        <taxon>Volvocaceae</taxon>
        <taxon>Gonium</taxon>
    </lineage>
</organism>
<dbReference type="Gene3D" id="3.30.70.270">
    <property type="match status" value="1"/>
</dbReference>
<dbReference type="Pfam" id="PF17917">
    <property type="entry name" value="RT_RNaseH"/>
    <property type="match status" value="1"/>
</dbReference>
<comment type="caution">
    <text evidence="9">The sequence shown here is derived from an EMBL/GenBank/DDBJ whole genome shotgun (WGS) entry which is preliminary data.</text>
</comment>
<dbReference type="PANTHER" id="PTHR34072:SF58">
    <property type="entry name" value="DNA (CYTOSINE-5-)-METHYLTRANSFERASE"/>
    <property type="match status" value="1"/>
</dbReference>
<dbReference type="Proteomes" id="UP000075714">
    <property type="component" value="Unassembled WGS sequence"/>
</dbReference>
<dbReference type="SUPFAM" id="SSF56672">
    <property type="entry name" value="DNA/RNA polymerases"/>
    <property type="match status" value="1"/>
</dbReference>
<dbReference type="EMBL" id="LSYV01001369">
    <property type="protein sequence ID" value="KXZ40909.1"/>
    <property type="molecule type" value="Genomic_DNA"/>
</dbReference>
<dbReference type="CDD" id="cd09274">
    <property type="entry name" value="RNase_HI_RT_Ty3"/>
    <property type="match status" value="1"/>
</dbReference>
<name>A0A150FTH8_GONPE</name>
<evidence type="ECO:0000256" key="4">
    <source>
        <dbReference type="ARBA" id="ARBA00022759"/>
    </source>
</evidence>
<gene>
    <name evidence="9" type="ORF">GPECTOR_1376g598</name>
</gene>
<evidence type="ECO:0000256" key="5">
    <source>
        <dbReference type="ARBA" id="ARBA00022801"/>
    </source>
</evidence>
<feature type="region of interest" description="Disordered" evidence="7">
    <location>
        <begin position="244"/>
        <end position="270"/>
    </location>
</feature>
<feature type="domain" description="Reverse transcriptase RNase H-like" evidence="8">
    <location>
        <begin position="119"/>
        <end position="223"/>
    </location>
</feature>
<evidence type="ECO:0000256" key="1">
    <source>
        <dbReference type="ARBA" id="ARBA00022679"/>
    </source>
</evidence>
<proteinExistence type="predicted"/>
<keyword evidence="1" id="KW-0808">Transferase</keyword>
<dbReference type="Gene3D" id="3.10.20.370">
    <property type="match status" value="1"/>
</dbReference>
<keyword evidence="4" id="KW-0255">Endonuclease</keyword>
<dbReference type="GO" id="GO:0016787">
    <property type="term" value="F:hydrolase activity"/>
    <property type="evidence" value="ECO:0007669"/>
    <property type="project" value="UniProtKB-KW"/>
</dbReference>
<accession>A0A150FTH8</accession>
<evidence type="ECO:0000256" key="3">
    <source>
        <dbReference type="ARBA" id="ARBA00022722"/>
    </source>
</evidence>
<dbReference type="InterPro" id="IPR041373">
    <property type="entry name" value="RT_RNaseH"/>
</dbReference>
<evidence type="ECO:0000256" key="6">
    <source>
        <dbReference type="ARBA" id="ARBA00022918"/>
    </source>
</evidence>
<dbReference type="GO" id="GO:0003964">
    <property type="term" value="F:RNA-directed DNA polymerase activity"/>
    <property type="evidence" value="ECO:0007669"/>
    <property type="project" value="UniProtKB-KW"/>
</dbReference>
<evidence type="ECO:0000313" key="9">
    <source>
        <dbReference type="EMBL" id="KXZ40909.1"/>
    </source>
</evidence>
<evidence type="ECO:0000313" key="10">
    <source>
        <dbReference type="Proteomes" id="UP000075714"/>
    </source>
</evidence>
<dbReference type="STRING" id="33097.A0A150FTH8"/>
<keyword evidence="5" id="KW-0378">Hydrolase</keyword>
<dbReference type="GO" id="GO:0004519">
    <property type="term" value="F:endonuclease activity"/>
    <property type="evidence" value="ECO:0007669"/>
    <property type="project" value="UniProtKB-KW"/>
</dbReference>
<dbReference type="InterPro" id="IPR043502">
    <property type="entry name" value="DNA/RNA_pol_sf"/>
</dbReference>
<dbReference type="InterPro" id="IPR043128">
    <property type="entry name" value="Rev_trsase/Diguanyl_cyclase"/>
</dbReference>
<keyword evidence="3" id="KW-0540">Nuclease</keyword>
<keyword evidence="10" id="KW-1185">Reference proteome</keyword>
<dbReference type="OrthoDB" id="543541at2759"/>
<sequence length="270" mass="30362">MDGIGLKLHPEKTIVAADCVEFLGHMVSADGLQPTEAKIAAIQAIQPPRTLTELQSILGMVNYYRCYLPAYSDIVQPLYELTRKGVVWGPATWQPRHQAALGQVKSEFSKEGLILRRVDPSRPLILHTDFSEVGISAVLGQQDDQGNEYLCACVSRSLNVHERNYTSYKGEMLAACWAMKVLRPYLHGRHFTLVTDHAPLLWLMENENLTGQYARWALIMQDYCFDVMHRPGVLHHNADALSRSHVASNHDGTGTRLEEDSDPRTPPFRA</sequence>
<protein>
    <recommendedName>
        <fullName evidence="8">Reverse transcriptase RNase H-like domain-containing protein</fullName>
    </recommendedName>
</protein>
<dbReference type="FunFam" id="3.30.70.270:FF:000063">
    <property type="entry name" value="Zinc knuckle domaincontaining protein"/>
    <property type="match status" value="1"/>
</dbReference>
<evidence type="ECO:0000256" key="7">
    <source>
        <dbReference type="SAM" id="MobiDB-lite"/>
    </source>
</evidence>
<dbReference type="PANTHER" id="PTHR34072">
    <property type="entry name" value="ENZYMATIC POLYPROTEIN-RELATED"/>
    <property type="match status" value="1"/>
</dbReference>
<dbReference type="AlphaFoldDB" id="A0A150FTH8"/>
<keyword evidence="6" id="KW-0695">RNA-directed DNA polymerase</keyword>
<keyword evidence="2" id="KW-0548">Nucleotidyltransferase</keyword>